<evidence type="ECO:0000313" key="2">
    <source>
        <dbReference type="EMBL" id="GFT40784.1"/>
    </source>
</evidence>
<keyword evidence="3" id="KW-1185">Reference proteome</keyword>
<feature type="compositionally biased region" description="Basic and acidic residues" evidence="1">
    <location>
        <begin position="55"/>
        <end position="74"/>
    </location>
</feature>
<name>A0A8X6P0G1_NEPPI</name>
<proteinExistence type="predicted"/>
<gene>
    <name evidence="2" type="ORF">NPIL_246921</name>
</gene>
<organism evidence="2 3">
    <name type="scientific">Nephila pilipes</name>
    <name type="common">Giant wood spider</name>
    <name type="synonym">Nephila maculata</name>
    <dbReference type="NCBI Taxonomy" id="299642"/>
    <lineage>
        <taxon>Eukaryota</taxon>
        <taxon>Metazoa</taxon>
        <taxon>Ecdysozoa</taxon>
        <taxon>Arthropoda</taxon>
        <taxon>Chelicerata</taxon>
        <taxon>Arachnida</taxon>
        <taxon>Araneae</taxon>
        <taxon>Araneomorphae</taxon>
        <taxon>Entelegynae</taxon>
        <taxon>Araneoidea</taxon>
        <taxon>Nephilidae</taxon>
        <taxon>Nephila</taxon>
    </lineage>
</organism>
<protein>
    <submittedName>
        <fullName evidence="2">Uncharacterized protein</fullName>
    </submittedName>
</protein>
<dbReference type="AlphaFoldDB" id="A0A8X6P0G1"/>
<sequence length="133" mass="15027">MLEFDVVQYPDMTSEAGSYLKKVKLLRVTKTLGQKSVILKSHTIDNKIAKSLKSSPREVPKRSSTERQDKKDTANQDQRSSAGRAGAWKAEPHSFTTQKKEIASQGAQRGRERQRLQETEDPSQSSKAFVRHL</sequence>
<dbReference type="EMBL" id="BMAW01063542">
    <property type="protein sequence ID" value="GFT40784.1"/>
    <property type="molecule type" value="Genomic_DNA"/>
</dbReference>
<feature type="compositionally biased region" description="Basic and acidic residues" evidence="1">
    <location>
        <begin position="109"/>
        <end position="118"/>
    </location>
</feature>
<reference evidence="2" key="1">
    <citation type="submission" date="2020-08" db="EMBL/GenBank/DDBJ databases">
        <title>Multicomponent nature underlies the extraordinary mechanical properties of spider dragline silk.</title>
        <authorList>
            <person name="Kono N."/>
            <person name="Nakamura H."/>
            <person name="Mori M."/>
            <person name="Yoshida Y."/>
            <person name="Ohtoshi R."/>
            <person name="Malay A.D."/>
            <person name="Moran D.A.P."/>
            <person name="Tomita M."/>
            <person name="Numata K."/>
            <person name="Arakawa K."/>
        </authorList>
    </citation>
    <scope>NUCLEOTIDE SEQUENCE</scope>
</reference>
<evidence type="ECO:0000256" key="1">
    <source>
        <dbReference type="SAM" id="MobiDB-lite"/>
    </source>
</evidence>
<accession>A0A8X6P0G1</accession>
<dbReference type="Proteomes" id="UP000887013">
    <property type="component" value="Unassembled WGS sequence"/>
</dbReference>
<evidence type="ECO:0000313" key="3">
    <source>
        <dbReference type="Proteomes" id="UP000887013"/>
    </source>
</evidence>
<feature type="region of interest" description="Disordered" evidence="1">
    <location>
        <begin position="49"/>
        <end position="133"/>
    </location>
</feature>
<comment type="caution">
    <text evidence="2">The sequence shown here is derived from an EMBL/GenBank/DDBJ whole genome shotgun (WGS) entry which is preliminary data.</text>
</comment>